<reference evidence="1 2" key="1">
    <citation type="submission" date="2016-09" db="EMBL/GenBank/DDBJ databases">
        <title>Genome Sequence of Salegentibacter salarius,Isolated from a Marine Solar Saltern of the Yellow Sea in South Korea.</title>
        <authorList>
            <person name="Zheng Q."/>
            <person name="Liu Y."/>
        </authorList>
    </citation>
    <scope>NUCLEOTIDE SEQUENCE [LARGE SCALE GENOMIC DNA]</scope>
    <source>
        <strain evidence="1 2">KCTC 12974</strain>
    </source>
</reference>
<dbReference type="RefSeq" id="WP_070053948.1">
    <property type="nucleotide sequence ID" value="NZ_FVZF01000020.1"/>
</dbReference>
<proteinExistence type="predicted"/>
<evidence type="ECO:0000313" key="2">
    <source>
        <dbReference type="Proteomes" id="UP000176009"/>
    </source>
</evidence>
<dbReference type="EMBL" id="MJBR01000013">
    <property type="protein sequence ID" value="OEY72821.1"/>
    <property type="molecule type" value="Genomic_DNA"/>
</dbReference>
<gene>
    <name evidence="1" type="ORF">BHS39_11295</name>
</gene>
<accession>A0ABX3BKZ8</accession>
<dbReference type="InterPro" id="IPR045920">
    <property type="entry name" value="DUF6339"/>
</dbReference>
<sequence>MSYQLKFAPSVTPLLREKVKSEDEKFLNAYLRKDKFTYPFREEDYVYCDFEKIPSNLGNQLTETFVDNLSSEKKNDYRTADFECAKLLYENLNLTPRQAADKDFWNYLHHHDMYQYLHSRWNEIENPSKGSQETYIFRHWIMSLSSQKHLINYPLTTLWWSIHLTIDNERQERYELSRIYFNNNRYRTVTFGGSSYVRHKEAILGILEFYQENNIPETKELGDKISKFINLLGGTKPLAFFTRDWFKFKLEERFPKLVNKEKIGKRTKIDNFSKKPTFIAKPNEKTNIGRTDLVYFSVFKEGKYFLRSSPMKDAAFNITIPTSYQNGYLLLCYENGRVNKIPLSQLLNKTIDQSIPYWGGLNKEANLIDIKCIDIECLLLITVDEPSQGKLGKIFRTSWLPEMEFLNSRGIKISLHTNKLNYSILPETLDKRLSRLISPGTSGFCPKNNTFYSREWTIIQNHFREQINRPNSTKQPEITFSSEFPIEKENTHIYFNIYETGLFFYSDQKPTEKLAFSLQLPQNRENKYLYLCYDNGQIAKLSLKNLPDLSIDVRSRNGKYPRAGLINLGVGEFDANILICRQMRSRGRCFKIHSGEWIPESKNLADRGTEVVNSYNRLSYAILPSVIDDKLVRLKERHTGKGILLDHPANHVQKTLLYKQIPDFFNN</sequence>
<organism evidence="1 2">
    <name type="scientific">Salegentibacter salarius</name>
    <dbReference type="NCBI Taxonomy" id="435906"/>
    <lineage>
        <taxon>Bacteria</taxon>
        <taxon>Pseudomonadati</taxon>
        <taxon>Bacteroidota</taxon>
        <taxon>Flavobacteriia</taxon>
        <taxon>Flavobacteriales</taxon>
        <taxon>Flavobacteriaceae</taxon>
        <taxon>Salegentibacter</taxon>
    </lineage>
</organism>
<dbReference type="Pfam" id="PF19866">
    <property type="entry name" value="DUF6339"/>
    <property type="match status" value="1"/>
</dbReference>
<name>A0ABX3BKZ8_9FLAO</name>
<evidence type="ECO:0000313" key="1">
    <source>
        <dbReference type="EMBL" id="OEY72821.1"/>
    </source>
</evidence>
<comment type="caution">
    <text evidence="1">The sequence shown here is derived from an EMBL/GenBank/DDBJ whole genome shotgun (WGS) entry which is preliminary data.</text>
</comment>
<protein>
    <submittedName>
        <fullName evidence="1">Uncharacterized protein</fullName>
    </submittedName>
</protein>
<keyword evidence="2" id="KW-1185">Reference proteome</keyword>
<dbReference type="Proteomes" id="UP000176009">
    <property type="component" value="Unassembled WGS sequence"/>
</dbReference>